<feature type="non-terminal residue" evidence="5">
    <location>
        <position position="140"/>
    </location>
</feature>
<dbReference type="InterPro" id="IPR036318">
    <property type="entry name" value="FAD-bd_PCMH-like_sf"/>
</dbReference>
<accession>X1FM12</accession>
<dbReference type="InterPro" id="IPR051312">
    <property type="entry name" value="Diverse_Substr_Oxidored"/>
</dbReference>
<evidence type="ECO:0000256" key="1">
    <source>
        <dbReference type="ARBA" id="ARBA00022630"/>
    </source>
</evidence>
<dbReference type="EMBL" id="BARU01006205">
    <property type="protein sequence ID" value="GAH45982.1"/>
    <property type="molecule type" value="Genomic_DNA"/>
</dbReference>
<feature type="domain" description="FAD-binding PCMH-type" evidence="4">
    <location>
        <begin position="1"/>
        <end position="100"/>
    </location>
</feature>
<gene>
    <name evidence="5" type="ORF">S03H2_12183</name>
</gene>
<evidence type="ECO:0000259" key="4">
    <source>
        <dbReference type="PROSITE" id="PS51387"/>
    </source>
</evidence>
<name>X1FM12_9ZZZZ</name>
<evidence type="ECO:0000313" key="5">
    <source>
        <dbReference type="EMBL" id="GAH45982.1"/>
    </source>
</evidence>
<dbReference type="InterPro" id="IPR016169">
    <property type="entry name" value="FAD-bd_PCMH_sub2"/>
</dbReference>
<dbReference type="InterPro" id="IPR016166">
    <property type="entry name" value="FAD-bd_PCMH"/>
</dbReference>
<evidence type="ECO:0000256" key="3">
    <source>
        <dbReference type="ARBA" id="ARBA00023002"/>
    </source>
</evidence>
<comment type="caution">
    <text evidence="5">The sequence shown here is derived from an EMBL/GenBank/DDBJ whole genome shotgun (WGS) entry which is preliminary data.</text>
</comment>
<keyword evidence="2" id="KW-0274">FAD</keyword>
<dbReference type="AlphaFoldDB" id="X1FM12"/>
<proteinExistence type="predicted"/>
<dbReference type="GO" id="GO:0016491">
    <property type="term" value="F:oxidoreductase activity"/>
    <property type="evidence" value="ECO:0007669"/>
    <property type="project" value="UniProtKB-KW"/>
</dbReference>
<dbReference type="PANTHER" id="PTHR42659">
    <property type="entry name" value="XANTHINE DEHYDROGENASE SUBUNIT C-RELATED"/>
    <property type="match status" value="1"/>
</dbReference>
<evidence type="ECO:0000256" key="2">
    <source>
        <dbReference type="ARBA" id="ARBA00022827"/>
    </source>
</evidence>
<dbReference type="InterPro" id="IPR002346">
    <property type="entry name" value="Mopterin_DH_FAD-bd"/>
</dbReference>
<dbReference type="Pfam" id="PF00941">
    <property type="entry name" value="FAD_binding_5"/>
    <property type="match status" value="1"/>
</dbReference>
<dbReference type="Gene3D" id="3.30.465.10">
    <property type="match status" value="1"/>
</dbReference>
<dbReference type="PROSITE" id="PS51387">
    <property type="entry name" value="FAD_PCMH"/>
    <property type="match status" value="1"/>
</dbReference>
<sequence length="140" mass="15590">MEDVKDSTLLRKIFPELSNYIKLIASSPIRRRATVGGNIVNASPTGDMTIIFLALNASITLSNGKSSREVSLRDFFKGYKDLDMNEGEILEAVSFSLPEERQFFNFEKVSRRKHMDIASVNSAIHIQAENGTVQNAHLSA</sequence>
<keyword evidence="3" id="KW-0560">Oxidoreductase</keyword>
<dbReference type="SUPFAM" id="SSF56176">
    <property type="entry name" value="FAD-binding/transporter-associated domain-like"/>
    <property type="match status" value="1"/>
</dbReference>
<protein>
    <recommendedName>
        <fullName evidence="4">FAD-binding PCMH-type domain-containing protein</fullName>
    </recommendedName>
</protein>
<keyword evidence="1" id="KW-0285">Flavoprotein</keyword>
<organism evidence="5">
    <name type="scientific">marine sediment metagenome</name>
    <dbReference type="NCBI Taxonomy" id="412755"/>
    <lineage>
        <taxon>unclassified sequences</taxon>
        <taxon>metagenomes</taxon>
        <taxon>ecological metagenomes</taxon>
    </lineage>
</organism>
<dbReference type="GO" id="GO:0071949">
    <property type="term" value="F:FAD binding"/>
    <property type="evidence" value="ECO:0007669"/>
    <property type="project" value="InterPro"/>
</dbReference>
<dbReference type="Gene3D" id="3.30.390.50">
    <property type="entry name" value="CO dehydrogenase flavoprotein, C-terminal domain"/>
    <property type="match status" value="1"/>
</dbReference>
<reference evidence="5" key="1">
    <citation type="journal article" date="2014" name="Front. Microbiol.">
        <title>High frequency of phylogenetically diverse reductive dehalogenase-homologous genes in deep subseafloor sedimentary metagenomes.</title>
        <authorList>
            <person name="Kawai M."/>
            <person name="Futagami T."/>
            <person name="Toyoda A."/>
            <person name="Takaki Y."/>
            <person name="Nishi S."/>
            <person name="Hori S."/>
            <person name="Arai W."/>
            <person name="Tsubouchi T."/>
            <person name="Morono Y."/>
            <person name="Uchiyama I."/>
            <person name="Ito T."/>
            <person name="Fujiyama A."/>
            <person name="Inagaki F."/>
            <person name="Takami H."/>
        </authorList>
    </citation>
    <scope>NUCLEOTIDE SEQUENCE</scope>
    <source>
        <strain evidence="5">Expedition CK06-06</strain>
    </source>
</reference>
<dbReference type="PANTHER" id="PTHR42659:SF2">
    <property type="entry name" value="XANTHINE DEHYDROGENASE SUBUNIT C-RELATED"/>
    <property type="match status" value="1"/>
</dbReference>